<dbReference type="PaxDb" id="2903-EOD37914"/>
<name>A0A0D3KQ79_EMIH1</name>
<reference evidence="2" key="2">
    <citation type="submission" date="2024-10" db="UniProtKB">
        <authorList>
            <consortium name="EnsemblProtists"/>
        </authorList>
    </citation>
    <scope>IDENTIFICATION</scope>
</reference>
<dbReference type="RefSeq" id="XP_005790343.1">
    <property type="nucleotide sequence ID" value="XM_005790286.1"/>
</dbReference>
<dbReference type="GeneID" id="17283184"/>
<sequence>MSSARCRALGSRWPTTSRRRSPLPMEGPTGGAGRPSVRVSATPGPRQLSSEASIAAAEAAGEAFKVRLRHLSREASIAAAEAAGQAYKVMPHKLSREGSIAAAEAEGQAFKVMPRQLSRERSIAAAEAAGQAYKVMPHVFFSAHKVAAARELGQLAVEASQEQIDYARRRSAALSAFLVERDVANLAARGESIDVSLSCARASRRASRRTLTSPATSSSSGAAPPPRPVRAVYVYVAGKPRARPTERPFDPPLVINGRQVVEMIGTPPDGFSNDESQRWMVAQQNPTWVAPSGLNVDRQQMSKLFMDVPLGEFETAFEANLEEGHVTRLLQMDTFNGVDCTVWRHLLGNQKFGCLDGTRYTGRAVVRLAVSRQPLDQLSLVRAVPPLSSSSMLRPLTQKVREGEAVRAAVEAEQPELAAKLRADMREAARLERCRHTVALEEMLASIEGGLAYCALAVCRSAEGDVHKNRRAGVISSCYIEVMLTRDGKLITRNGRISVGEQEPCKEEEEALLLQEEMDAEEIEAAEAAEVAVTAAVAATVAATAPAPAPGAVVVTPPSLPAHYRFSPGKFTMFGDIWTGDRHAVGLGKAKGLMLRQLQRGYRAVS</sequence>
<proteinExistence type="predicted"/>
<feature type="region of interest" description="Disordered" evidence="1">
    <location>
        <begin position="204"/>
        <end position="225"/>
    </location>
</feature>
<dbReference type="HOGENOM" id="CLU_450901_0_0_1"/>
<dbReference type="Proteomes" id="UP000013827">
    <property type="component" value="Unassembled WGS sequence"/>
</dbReference>
<feature type="region of interest" description="Disordered" evidence="1">
    <location>
        <begin position="1"/>
        <end position="49"/>
    </location>
</feature>
<dbReference type="EnsemblProtists" id="EOD37914">
    <property type="protein sequence ID" value="EOD37914"/>
    <property type="gene ID" value="EMIHUDRAFT_440207"/>
</dbReference>
<evidence type="ECO:0000256" key="1">
    <source>
        <dbReference type="SAM" id="MobiDB-lite"/>
    </source>
</evidence>
<evidence type="ECO:0000313" key="2">
    <source>
        <dbReference type="EnsemblProtists" id="EOD37914"/>
    </source>
</evidence>
<keyword evidence="3" id="KW-1185">Reference proteome</keyword>
<reference evidence="3" key="1">
    <citation type="journal article" date="2013" name="Nature">
        <title>Pan genome of the phytoplankton Emiliania underpins its global distribution.</title>
        <authorList>
            <person name="Read B.A."/>
            <person name="Kegel J."/>
            <person name="Klute M.J."/>
            <person name="Kuo A."/>
            <person name="Lefebvre S.C."/>
            <person name="Maumus F."/>
            <person name="Mayer C."/>
            <person name="Miller J."/>
            <person name="Monier A."/>
            <person name="Salamov A."/>
            <person name="Young J."/>
            <person name="Aguilar M."/>
            <person name="Claverie J.M."/>
            <person name="Frickenhaus S."/>
            <person name="Gonzalez K."/>
            <person name="Herman E.K."/>
            <person name="Lin Y.C."/>
            <person name="Napier J."/>
            <person name="Ogata H."/>
            <person name="Sarno A.F."/>
            <person name="Shmutz J."/>
            <person name="Schroeder D."/>
            <person name="de Vargas C."/>
            <person name="Verret F."/>
            <person name="von Dassow P."/>
            <person name="Valentin K."/>
            <person name="Van de Peer Y."/>
            <person name="Wheeler G."/>
            <person name="Dacks J.B."/>
            <person name="Delwiche C.F."/>
            <person name="Dyhrman S.T."/>
            <person name="Glockner G."/>
            <person name="John U."/>
            <person name="Richards T."/>
            <person name="Worden A.Z."/>
            <person name="Zhang X."/>
            <person name="Grigoriev I.V."/>
            <person name="Allen A.E."/>
            <person name="Bidle K."/>
            <person name="Borodovsky M."/>
            <person name="Bowler C."/>
            <person name="Brownlee C."/>
            <person name="Cock J.M."/>
            <person name="Elias M."/>
            <person name="Gladyshev V.N."/>
            <person name="Groth M."/>
            <person name="Guda C."/>
            <person name="Hadaegh A."/>
            <person name="Iglesias-Rodriguez M.D."/>
            <person name="Jenkins J."/>
            <person name="Jones B.M."/>
            <person name="Lawson T."/>
            <person name="Leese F."/>
            <person name="Lindquist E."/>
            <person name="Lobanov A."/>
            <person name="Lomsadze A."/>
            <person name="Malik S.B."/>
            <person name="Marsh M.E."/>
            <person name="Mackinder L."/>
            <person name="Mock T."/>
            <person name="Mueller-Roeber B."/>
            <person name="Pagarete A."/>
            <person name="Parker M."/>
            <person name="Probert I."/>
            <person name="Quesneville H."/>
            <person name="Raines C."/>
            <person name="Rensing S.A."/>
            <person name="Riano-Pachon D.M."/>
            <person name="Richier S."/>
            <person name="Rokitta S."/>
            <person name="Shiraiwa Y."/>
            <person name="Soanes D.M."/>
            <person name="van der Giezen M."/>
            <person name="Wahlund T.M."/>
            <person name="Williams B."/>
            <person name="Wilson W."/>
            <person name="Wolfe G."/>
            <person name="Wurch L.L."/>
        </authorList>
    </citation>
    <scope>NUCLEOTIDE SEQUENCE</scope>
</reference>
<accession>A0A0D3KQ79</accession>
<evidence type="ECO:0000313" key="3">
    <source>
        <dbReference type="Proteomes" id="UP000013827"/>
    </source>
</evidence>
<protein>
    <submittedName>
        <fullName evidence="2">Uncharacterized protein</fullName>
    </submittedName>
</protein>
<organism evidence="2 3">
    <name type="scientific">Emiliania huxleyi (strain CCMP1516)</name>
    <dbReference type="NCBI Taxonomy" id="280463"/>
    <lineage>
        <taxon>Eukaryota</taxon>
        <taxon>Haptista</taxon>
        <taxon>Haptophyta</taxon>
        <taxon>Prymnesiophyceae</taxon>
        <taxon>Isochrysidales</taxon>
        <taxon>Noelaerhabdaceae</taxon>
        <taxon>Emiliania</taxon>
    </lineage>
</organism>
<dbReference type="AlphaFoldDB" id="A0A0D3KQ79"/>
<dbReference type="KEGG" id="ehx:EMIHUDRAFT_440207"/>
<feature type="compositionally biased region" description="Low complexity" evidence="1">
    <location>
        <begin position="209"/>
        <end position="222"/>
    </location>
</feature>